<feature type="transmembrane region" description="Helical" evidence="1">
    <location>
        <begin position="74"/>
        <end position="93"/>
    </location>
</feature>
<dbReference type="Proteomes" id="UP000182486">
    <property type="component" value="Unassembled WGS sequence"/>
</dbReference>
<keyword evidence="1" id="KW-0812">Transmembrane</keyword>
<evidence type="ECO:0000313" key="2">
    <source>
        <dbReference type="EMBL" id="OJF14898.1"/>
    </source>
</evidence>
<gene>
    <name evidence="2" type="ORF">BG844_07230</name>
</gene>
<keyword evidence="3" id="KW-1185">Reference proteome</keyword>
<proteinExistence type="predicted"/>
<organism evidence="2 3">
    <name type="scientific">Couchioplanes caeruleus subsp. caeruleus</name>
    <dbReference type="NCBI Taxonomy" id="56427"/>
    <lineage>
        <taxon>Bacteria</taxon>
        <taxon>Bacillati</taxon>
        <taxon>Actinomycetota</taxon>
        <taxon>Actinomycetes</taxon>
        <taxon>Micromonosporales</taxon>
        <taxon>Micromonosporaceae</taxon>
        <taxon>Couchioplanes</taxon>
    </lineage>
</organism>
<name>A0A1K0GCC9_9ACTN</name>
<protein>
    <submittedName>
        <fullName evidence="2">Uncharacterized protein</fullName>
    </submittedName>
</protein>
<keyword evidence="1" id="KW-1133">Transmembrane helix</keyword>
<feature type="transmembrane region" description="Helical" evidence="1">
    <location>
        <begin position="35"/>
        <end position="53"/>
    </location>
</feature>
<dbReference type="AlphaFoldDB" id="A0A1K0GCC9"/>
<dbReference type="RefSeq" id="WP_071803992.1">
    <property type="nucleotide sequence ID" value="NZ_MEIA01000077.1"/>
</dbReference>
<reference evidence="2 3" key="1">
    <citation type="submission" date="2016-09" db="EMBL/GenBank/DDBJ databases">
        <title>Couchioplanes caeruleus draft genome sequence.</title>
        <authorList>
            <person name="Sheehan J."/>
            <person name="Caffrey P."/>
        </authorList>
    </citation>
    <scope>NUCLEOTIDE SEQUENCE [LARGE SCALE GENOMIC DNA]</scope>
    <source>
        <strain evidence="2 3">DSM 43634</strain>
    </source>
</reference>
<evidence type="ECO:0000256" key="1">
    <source>
        <dbReference type="SAM" id="Phobius"/>
    </source>
</evidence>
<feature type="transmembrane region" description="Helical" evidence="1">
    <location>
        <begin position="99"/>
        <end position="116"/>
    </location>
</feature>
<dbReference type="EMBL" id="MEIA01000077">
    <property type="protein sequence ID" value="OJF14898.1"/>
    <property type="molecule type" value="Genomic_DNA"/>
</dbReference>
<evidence type="ECO:0000313" key="3">
    <source>
        <dbReference type="Proteomes" id="UP000182486"/>
    </source>
</evidence>
<keyword evidence="1" id="KW-0472">Membrane</keyword>
<sequence length="140" mass="14480">MRERRGARVGTVSGLAVLVGGTAIAAVAGGAHSIFSTILLGMLATGLGHALLTEIQRQARRHTVSWTAPDTINTILLTAWSVLALTGTVLAAVPLPVRAVGLLLTLGYALSTAYFVTERRRTISRIATPTAEVPAAAEPG</sequence>
<accession>A0A1K0GCC9</accession>
<comment type="caution">
    <text evidence="2">The sequence shown here is derived from an EMBL/GenBank/DDBJ whole genome shotgun (WGS) entry which is preliminary data.</text>
</comment>